<proteinExistence type="predicted"/>
<organism evidence="1 2">
    <name type="scientific">Cyclocybe aegerita</name>
    <name type="common">Black poplar mushroom</name>
    <name type="synonym">Agrocybe aegerita</name>
    <dbReference type="NCBI Taxonomy" id="1973307"/>
    <lineage>
        <taxon>Eukaryota</taxon>
        <taxon>Fungi</taxon>
        <taxon>Dikarya</taxon>
        <taxon>Basidiomycota</taxon>
        <taxon>Agaricomycotina</taxon>
        <taxon>Agaricomycetes</taxon>
        <taxon>Agaricomycetidae</taxon>
        <taxon>Agaricales</taxon>
        <taxon>Agaricineae</taxon>
        <taxon>Bolbitiaceae</taxon>
        <taxon>Cyclocybe</taxon>
    </lineage>
</organism>
<accession>A0A8S0W6X6</accession>
<keyword evidence="2" id="KW-1185">Reference proteome</keyword>
<gene>
    <name evidence="1" type="ORF">AAE3_LOCUS7450</name>
</gene>
<reference evidence="1 2" key="1">
    <citation type="submission" date="2020-01" db="EMBL/GenBank/DDBJ databases">
        <authorList>
            <person name="Gupta K D."/>
        </authorList>
    </citation>
    <scope>NUCLEOTIDE SEQUENCE [LARGE SCALE GENOMIC DNA]</scope>
</reference>
<evidence type="ECO:0000313" key="1">
    <source>
        <dbReference type="EMBL" id="CAA7265248.1"/>
    </source>
</evidence>
<sequence>MNRFQDHESLLYLHKLAYASVQGVLDESVAYGIVNEMLIEHKQVLGRDFFIIFPQLRLPWNPDRPKDRRGNIPDVGLGRLTGSGVRHLQGGIEQKVATELMRNLPNPDSIVHDKAVQLSINRAIIQAEDQVKAAVKNGAIPCNTAIDWIIASGPYFIITSFGPFTEAQLSTRSHRPNASGDALLAEIAQELKDTADSTPITKTLHLIGTEEAAVAVHNYLVSGAQLYNSTDRNYP</sequence>
<protein>
    <submittedName>
        <fullName evidence="1">Uncharacterized protein</fullName>
    </submittedName>
</protein>
<dbReference type="Proteomes" id="UP000467700">
    <property type="component" value="Unassembled WGS sequence"/>
</dbReference>
<dbReference type="AlphaFoldDB" id="A0A8S0W6X6"/>
<dbReference type="EMBL" id="CACVBS010000047">
    <property type="protein sequence ID" value="CAA7265248.1"/>
    <property type="molecule type" value="Genomic_DNA"/>
</dbReference>
<name>A0A8S0W6X6_CYCAE</name>
<dbReference type="OrthoDB" id="3256801at2759"/>
<comment type="caution">
    <text evidence="1">The sequence shown here is derived from an EMBL/GenBank/DDBJ whole genome shotgun (WGS) entry which is preliminary data.</text>
</comment>
<evidence type="ECO:0000313" key="2">
    <source>
        <dbReference type="Proteomes" id="UP000467700"/>
    </source>
</evidence>